<dbReference type="CDD" id="cd00082">
    <property type="entry name" value="HisKA"/>
    <property type="match status" value="1"/>
</dbReference>
<evidence type="ECO:0000256" key="3">
    <source>
        <dbReference type="ARBA" id="ARBA00022553"/>
    </source>
</evidence>
<dbReference type="Pfam" id="PF00512">
    <property type="entry name" value="HisKA"/>
    <property type="match status" value="1"/>
</dbReference>
<dbReference type="SMART" id="SM00387">
    <property type="entry name" value="HATPase_c"/>
    <property type="match status" value="1"/>
</dbReference>
<dbReference type="NCBIfam" id="TIGR00229">
    <property type="entry name" value="sensory_box"/>
    <property type="match status" value="1"/>
</dbReference>
<dbReference type="InterPro" id="IPR036890">
    <property type="entry name" value="HATPase_C_sf"/>
</dbReference>
<keyword evidence="3" id="KW-0597">Phosphoprotein</keyword>
<dbReference type="GO" id="GO:0000155">
    <property type="term" value="F:phosphorelay sensor kinase activity"/>
    <property type="evidence" value="ECO:0007669"/>
    <property type="project" value="InterPro"/>
</dbReference>
<evidence type="ECO:0000313" key="8">
    <source>
        <dbReference type="Proteomes" id="UP000253769"/>
    </source>
</evidence>
<dbReference type="Proteomes" id="UP000253769">
    <property type="component" value="Unassembled WGS sequence"/>
</dbReference>
<protein>
    <recommendedName>
        <fullName evidence="2">histidine kinase</fullName>
        <ecNumber evidence="2">2.7.13.3</ecNumber>
    </recommendedName>
</protein>
<evidence type="ECO:0000259" key="5">
    <source>
        <dbReference type="PROSITE" id="PS50112"/>
    </source>
</evidence>
<dbReference type="SUPFAM" id="SSF47384">
    <property type="entry name" value="Homodimeric domain of signal transducing histidine kinase"/>
    <property type="match status" value="1"/>
</dbReference>
<dbReference type="OrthoDB" id="1931120at2"/>
<dbReference type="SMART" id="SM00091">
    <property type="entry name" value="PAS"/>
    <property type="match status" value="2"/>
</dbReference>
<dbReference type="SUPFAM" id="SSF55785">
    <property type="entry name" value="PYP-like sensor domain (PAS domain)"/>
    <property type="match status" value="2"/>
</dbReference>
<dbReference type="InterPro" id="IPR036097">
    <property type="entry name" value="HisK_dim/P_sf"/>
</dbReference>
<dbReference type="InterPro" id="IPR000014">
    <property type="entry name" value="PAS"/>
</dbReference>
<dbReference type="InterPro" id="IPR003594">
    <property type="entry name" value="HATPase_dom"/>
</dbReference>
<dbReference type="AlphaFoldDB" id="A0A369WPI9"/>
<dbReference type="Gene3D" id="3.30.565.10">
    <property type="entry name" value="Histidine kinase-like ATPase, C-terminal domain"/>
    <property type="match status" value="1"/>
</dbReference>
<sequence>MQTNDYQPLDRYRQLAEKSPDFISRHTPGDLVFIDVNPAVEKILGYRSDEIIGRSANELFHPKDVGSWKNGTSNVTYSEGVYTSTYRLRHKNGDYIWLETTSRTIRDPLTGELEEIICVSRDVSERIQADRTLARLAQVVEATSDLVLFCNANYQVEYLNEAAIRTLNIDKGRFPTLHLDELFSRDNNSRLLQEIFPQALETGEWRGELPLEPGSIEDRIASVHQIIAHRNEEQELRYFSIIGRDITEQRRAEAEALQYQLNMAHISRLMSLGEMASGLAHEINQPLGAILNYSRGTLRRIQEGTIKDFDKVCESLQLISRQAIRAADIIKRLRGFVKKTEYQRMDFSINETCQEIAQFMGQEARNEGIRFEFQLDPTQPIIYADKVQIEQVILNLLRNAIEAFDGSRDNGEKTITITTRMDAEQLLVEVEDNASGITADQMANLFEPYFTSKSAGLGMGLSISRTIIEAHRGKLWAESDGRNGSTFKISLPKETQHP</sequence>
<evidence type="ECO:0000259" key="4">
    <source>
        <dbReference type="PROSITE" id="PS50109"/>
    </source>
</evidence>
<dbReference type="PROSITE" id="PS50112">
    <property type="entry name" value="PAS"/>
    <property type="match status" value="1"/>
</dbReference>
<evidence type="ECO:0000259" key="6">
    <source>
        <dbReference type="PROSITE" id="PS50113"/>
    </source>
</evidence>
<evidence type="ECO:0000313" key="7">
    <source>
        <dbReference type="EMBL" id="RDE22534.1"/>
    </source>
</evidence>
<dbReference type="SMART" id="SM00388">
    <property type="entry name" value="HisKA"/>
    <property type="match status" value="1"/>
</dbReference>
<dbReference type="Pfam" id="PF02518">
    <property type="entry name" value="HATPase_c"/>
    <property type="match status" value="1"/>
</dbReference>
<dbReference type="Pfam" id="PF08447">
    <property type="entry name" value="PAS_3"/>
    <property type="match status" value="1"/>
</dbReference>
<dbReference type="InterPro" id="IPR035965">
    <property type="entry name" value="PAS-like_dom_sf"/>
</dbReference>
<dbReference type="Pfam" id="PF08448">
    <property type="entry name" value="PAS_4"/>
    <property type="match status" value="1"/>
</dbReference>
<feature type="domain" description="PAS" evidence="5">
    <location>
        <begin position="33"/>
        <end position="64"/>
    </location>
</feature>
<dbReference type="PROSITE" id="PS50113">
    <property type="entry name" value="PAC"/>
    <property type="match status" value="1"/>
</dbReference>
<comment type="catalytic activity">
    <reaction evidence="1">
        <text>ATP + protein L-histidine = ADP + protein N-phospho-L-histidine.</text>
        <dbReference type="EC" id="2.7.13.3"/>
    </reaction>
</comment>
<dbReference type="EMBL" id="QQOH01000002">
    <property type="protein sequence ID" value="RDE22534.1"/>
    <property type="molecule type" value="Genomic_DNA"/>
</dbReference>
<comment type="caution">
    <text evidence="7">The sequence shown here is derived from an EMBL/GenBank/DDBJ whole genome shotgun (WGS) entry which is preliminary data.</text>
</comment>
<dbReference type="InterPro" id="IPR004358">
    <property type="entry name" value="Sig_transdc_His_kin-like_C"/>
</dbReference>
<dbReference type="InterPro" id="IPR013656">
    <property type="entry name" value="PAS_4"/>
</dbReference>
<dbReference type="RefSeq" id="WP_114695164.1">
    <property type="nucleotide sequence ID" value="NZ_QQOH01000002.1"/>
</dbReference>
<dbReference type="InterPro" id="IPR001610">
    <property type="entry name" value="PAC"/>
</dbReference>
<dbReference type="PRINTS" id="PR00344">
    <property type="entry name" value="BCTRLSENSOR"/>
</dbReference>
<dbReference type="PROSITE" id="PS50109">
    <property type="entry name" value="HIS_KIN"/>
    <property type="match status" value="1"/>
</dbReference>
<keyword evidence="8" id="KW-1185">Reference proteome</keyword>
<gene>
    <name evidence="7" type="ORF">DV711_08040</name>
</gene>
<dbReference type="PANTHER" id="PTHR43065">
    <property type="entry name" value="SENSOR HISTIDINE KINASE"/>
    <property type="match status" value="1"/>
</dbReference>
<proteinExistence type="predicted"/>
<dbReference type="InterPro" id="IPR003661">
    <property type="entry name" value="HisK_dim/P_dom"/>
</dbReference>
<dbReference type="CDD" id="cd00130">
    <property type="entry name" value="PAS"/>
    <property type="match status" value="2"/>
</dbReference>
<name>A0A369WPI9_9GAMM</name>
<dbReference type="InterPro" id="IPR000700">
    <property type="entry name" value="PAS-assoc_C"/>
</dbReference>
<dbReference type="EC" id="2.7.13.3" evidence="2"/>
<dbReference type="Gene3D" id="3.30.450.20">
    <property type="entry name" value="PAS domain"/>
    <property type="match status" value="2"/>
</dbReference>
<accession>A0A369WPI9</accession>
<evidence type="ECO:0000256" key="2">
    <source>
        <dbReference type="ARBA" id="ARBA00012438"/>
    </source>
</evidence>
<dbReference type="InterPro" id="IPR005467">
    <property type="entry name" value="His_kinase_dom"/>
</dbReference>
<dbReference type="PANTHER" id="PTHR43065:SF42">
    <property type="entry name" value="TWO-COMPONENT SENSOR PPRA"/>
    <property type="match status" value="1"/>
</dbReference>
<feature type="domain" description="PAC" evidence="6">
    <location>
        <begin position="82"/>
        <end position="135"/>
    </location>
</feature>
<organism evidence="7 8">
    <name type="scientific">Motiliproteus coralliicola</name>
    <dbReference type="NCBI Taxonomy" id="2283196"/>
    <lineage>
        <taxon>Bacteria</taxon>
        <taxon>Pseudomonadati</taxon>
        <taxon>Pseudomonadota</taxon>
        <taxon>Gammaproteobacteria</taxon>
        <taxon>Oceanospirillales</taxon>
        <taxon>Oceanospirillaceae</taxon>
        <taxon>Motiliproteus</taxon>
    </lineage>
</organism>
<dbReference type="SMART" id="SM00086">
    <property type="entry name" value="PAC"/>
    <property type="match status" value="2"/>
</dbReference>
<dbReference type="SUPFAM" id="SSF55874">
    <property type="entry name" value="ATPase domain of HSP90 chaperone/DNA topoisomerase II/histidine kinase"/>
    <property type="match status" value="1"/>
</dbReference>
<reference evidence="7 8" key="1">
    <citation type="submission" date="2018-07" db="EMBL/GenBank/DDBJ databases">
        <title>Motiliproteus coralliicola sp. nov., a bacterium isolated from Coral.</title>
        <authorList>
            <person name="Wang G."/>
        </authorList>
    </citation>
    <scope>NUCLEOTIDE SEQUENCE [LARGE SCALE GENOMIC DNA]</scope>
    <source>
        <strain evidence="7 8">C34</strain>
    </source>
</reference>
<evidence type="ECO:0000256" key="1">
    <source>
        <dbReference type="ARBA" id="ARBA00000085"/>
    </source>
</evidence>
<dbReference type="InterPro" id="IPR013655">
    <property type="entry name" value="PAS_fold_3"/>
</dbReference>
<feature type="domain" description="Histidine kinase" evidence="4">
    <location>
        <begin position="278"/>
        <end position="495"/>
    </location>
</feature>
<dbReference type="Gene3D" id="1.10.287.130">
    <property type="match status" value="1"/>
</dbReference>